<dbReference type="SUPFAM" id="SSF52980">
    <property type="entry name" value="Restriction endonuclease-like"/>
    <property type="match status" value="1"/>
</dbReference>
<dbReference type="Pfam" id="PF04480">
    <property type="entry name" value="DUF559"/>
    <property type="match status" value="1"/>
</dbReference>
<dbReference type="KEGG" id="whr:OG579_07760"/>
<feature type="domain" description="AbiEi antitoxin N-terminal" evidence="2">
    <location>
        <begin position="8"/>
        <end position="48"/>
    </location>
</feature>
<name>A0AAU4K6P2_9NOCA</name>
<evidence type="ECO:0000259" key="2">
    <source>
        <dbReference type="Pfam" id="PF13338"/>
    </source>
</evidence>
<keyword evidence="4" id="KW-1185">Reference proteome</keyword>
<reference evidence="3 4" key="1">
    <citation type="submission" date="2022-10" db="EMBL/GenBank/DDBJ databases">
        <title>The complete genomes of actinobacterial strains from the NBC collection.</title>
        <authorList>
            <person name="Joergensen T.S."/>
            <person name="Alvarez Arevalo M."/>
            <person name="Sterndorff E.B."/>
            <person name="Faurdal D."/>
            <person name="Vuksanovic O."/>
            <person name="Mourched A.-S."/>
            <person name="Charusanti P."/>
            <person name="Shaw S."/>
            <person name="Blin K."/>
            <person name="Weber T."/>
        </authorList>
    </citation>
    <scope>NUCLEOTIDE SEQUENCE [LARGE SCALE GENOMIC DNA]</scope>
    <source>
        <strain evidence="3 4">NBC_00319</strain>
    </source>
</reference>
<protein>
    <submittedName>
        <fullName evidence="3">DUF559 domain-containing protein</fullName>
    </submittedName>
</protein>
<accession>A0AAU4K6P2</accession>
<gene>
    <name evidence="3" type="ORF">OG579_07760</name>
</gene>
<dbReference type="InterPro" id="IPR011335">
    <property type="entry name" value="Restrct_endonuc-II-like"/>
</dbReference>
<sequence>MNAHVRLLLTDHDGVITRRQALDAGLSSSAIGRLIDSGTWERVGNGVYFAADRTMSHRARMRIACARTGIRAVLSGPSAAWWHRLEPRPPETIMVTAPRSRHSARIPGVTVLLRDLCDIDIVDRAGLTVTSVPLTVLDAAWVTGSRVLDAALLRGQVTLEQLVAAHRRYPGRRGVGVSERMLSAAASGARSEAERLLLDLLRRFGIGGWVGNETVCGYPVDVMFAEQKVIVEVDGFAFHSDAHAFQHDRTRQNVLVANGWTLLRFTWADLTERPNHVVAQIRSMVSRSSR</sequence>
<dbReference type="InterPro" id="IPR025159">
    <property type="entry name" value="AbiEi_N"/>
</dbReference>
<feature type="domain" description="DUF559" evidence="1">
    <location>
        <begin position="191"/>
        <end position="284"/>
    </location>
</feature>
<dbReference type="PANTHER" id="PTHR38590">
    <property type="entry name" value="BLL0828 PROTEIN"/>
    <property type="match status" value="1"/>
</dbReference>
<evidence type="ECO:0000259" key="1">
    <source>
        <dbReference type="Pfam" id="PF04480"/>
    </source>
</evidence>
<dbReference type="InterPro" id="IPR007569">
    <property type="entry name" value="DUF559"/>
</dbReference>
<dbReference type="EMBL" id="CP108021">
    <property type="protein sequence ID" value="WUM21661.1"/>
    <property type="molecule type" value="Genomic_DNA"/>
</dbReference>
<evidence type="ECO:0000313" key="3">
    <source>
        <dbReference type="EMBL" id="WUM21661.1"/>
    </source>
</evidence>
<dbReference type="RefSeq" id="WP_328858665.1">
    <property type="nucleotide sequence ID" value="NZ_CP108021.1"/>
</dbReference>
<dbReference type="PANTHER" id="PTHR38590:SF1">
    <property type="entry name" value="BLL0828 PROTEIN"/>
    <property type="match status" value="1"/>
</dbReference>
<dbReference type="InterPro" id="IPR047216">
    <property type="entry name" value="Endonuclease_DUF559_bact"/>
</dbReference>
<organism evidence="3 4">
    <name type="scientific">Williamsia herbipolensis</name>
    <dbReference type="NCBI Taxonomy" id="1603258"/>
    <lineage>
        <taxon>Bacteria</taxon>
        <taxon>Bacillati</taxon>
        <taxon>Actinomycetota</taxon>
        <taxon>Actinomycetes</taxon>
        <taxon>Mycobacteriales</taxon>
        <taxon>Nocardiaceae</taxon>
        <taxon>Williamsia</taxon>
    </lineage>
</organism>
<proteinExistence type="predicted"/>
<dbReference type="Gene3D" id="3.40.960.10">
    <property type="entry name" value="VSR Endonuclease"/>
    <property type="match status" value="1"/>
</dbReference>
<dbReference type="Pfam" id="PF13338">
    <property type="entry name" value="AbiEi_4"/>
    <property type="match status" value="1"/>
</dbReference>
<dbReference type="AlphaFoldDB" id="A0AAU4K6P2"/>
<evidence type="ECO:0000313" key="4">
    <source>
        <dbReference type="Proteomes" id="UP001432128"/>
    </source>
</evidence>
<dbReference type="Proteomes" id="UP001432128">
    <property type="component" value="Chromosome"/>
</dbReference>